<dbReference type="AlphaFoldDB" id="A0A517N5F0"/>
<keyword evidence="2" id="KW-0547">Nucleotide-binding</keyword>
<feature type="domain" description="ABC transporter" evidence="1">
    <location>
        <begin position="22"/>
        <end position="254"/>
    </location>
</feature>
<dbReference type="GO" id="GO:0051301">
    <property type="term" value="P:cell division"/>
    <property type="evidence" value="ECO:0007669"/>
    <property type="project" value="UniProtKB-KW"/>
</dbReference>
<accession>A0A517N5F0</accession>
<dbReference type="SUPFAM" id="SSF52540">
    <property type="entry name" value="P-loop containing nucleoside triphosphate hydrolases"/>
    <property type="match status" value="1"/>
</dbReference>
<evidence type="ECO:0000259" key="1">
    <source>
        <dbReference type="PROSITE" id="PS50893"/>
    </source>
</evidence>
<dbReference type="GO" id="GO:0016887">
    <property type="term" value="F:ATP hydrolysis activity"/>
    <property type="evidence" value="ECO:0007669"/>
    <property type="project" value="InterPro"/>
</dbReference>
<keyword evidence="3" id="KW-1185">Reference proteome</keyword>
<dbReference type="KEGG" id="rlc:K227x_07190"/>
<evidence type="ECO:0000313" key="2">
    <source>
        <dbReference type="EMBL" id="QDT02343.1"/>
    </source>
</evidence>
<proteinExistence type="predicted"/>
<reference evidence="2 3" key="1">
    <citation type="submission" date="2019-02" db="EMBL/GenBank/DDBJ databases">
        <title>Deep-cultivation of Planctomycetes and their phenomic and genomic characterization uncovers novel biology.</title>
        <authorList>
            <person name="Wiegand S."/>
            <person name="Jogler M."/>
            <person name="Boedeker C."/>
            <person name="Pinto D."/>
            <person name="Vollmers J."/>
            <person name="Rivas-Marin E."/>
            <person name="Kohn T."/>
            <person name="Peeters S.H."/>
            <person name="Heuer A."/>
            <person name="Rast P."/>
            <person name="Oberbeckmann S."/>
            <person name="Bunk B."/>
            <person name="Jeske O."/>
            <person name="Meyerdierks A."/>
            <person name="Storesund J.E."/>
            <person name="Kallscheuer N."/>
            <person name="Luecker S."/>
            <person name="Lage O.M."/>
            <person name="Pohl T."/>
            <person name="Merkel B.J."/>
            <person name="Hornburger P."/>
            <person name="Mueller R.-W."/>
            <person name="Bruemmer F."/>
            <person name="Labrenz M."/>
            <person name="Spormann A.M."/>
            <person name="Op den Camp H."/>
            <person name="Overmann J."/>
            <person name="Amann R."/>
            <person name="Jetten M.S.M."/>
            <person name="Mascher T."/>
            <person name="Medema M.H."/>
            <person name="Devos D.P."/>
            <person name="Kaster A.-K."/>
            <person name="Ovreas L."/>
            <person name="Rohde M."/>
            <person name="Galperin M.Y."/>
            <person name="Jogler C."/>
        </authorList>
    </citation>
    <scope>NUCLEOTIDE SEQUENCE [LARGE SCALE GENOMIC DNA]</scope>
    <source>
        <strain evidence="2 3">K22_7</strain>
    </source>
</reference>
<dbReference type="Proteomes" id="UP000318538">
    <property type="component" value="Chromosome"/>
</dbReference>
<dbReference type="OrthoDB" id="7277945at2"/>
<dbReference type="GO" id="GO:0005524">
    <property type="term" value="F:ATP binding"/>
    <property type="evidence" value="ECO:0007669"/>
    <property type="project" value="UniProtKB-KW"/>
</dbReference>
<evidence type="ECO:0000313" key="3">
    <source>
        <dbReference type="Proteomes" id="UP000318538"/>
    </source>
</evidence>
<gene>
    <name evidence="2" type="primary">ftsE</name>
    <name evidence="2" type="ORF">K227x_07190</name>
</gene>
<keyword evidence="2" id="KW-0132">Cell division</keyword>
<keyword evidence="2" id="KW-0131">Cell cycle</keyword>
<name>A0A517N5F0_9BACT</name>
<dbReference type="InterPro" id="IPR003439">
    <property type="entry name" value="ABC_transporter-like_ATP-bd"/>
</dbReference>
<dbReference type="Gene3D" id="3.40.50.300">
    <property type="entry name" value="P-loop containing nucleotide triphosphate hydrolases"/>
    <property type="match status" value="1"/>
</dbReference>
<dbReference type="InterPro" id="IPR027417">
    <property type="entry name" value="P-loop_NTPase"/>
</dbReference>
<protein>
    <submittedName>
        <fullName evidence="2">Cell division ATP-binding protein FtsE</fullName>
    </submittedName>
</protein>
<organism evidence="2 3">
    <name type="scientific">Rubripirellula lacrimiformis</name>
    <dbReference type="NCBI Taxonomy" id="1930273"/>
    <lineage>
        <taxon>Bacteria</taxon>
        <taxon>Pseudomonadati</taxon>
        <taxon>Planctomycetota</taxon>
        <taxon>Planctomycetia</taxon>
        <taxon>Pirellulales</taxon>
        <taxon>Pirellulaceae</taxon>
        <taxon>Rubripirellula</taxon>
    </lineage>
</organism>
<dbReference type="RefSeq" id="WP_145168068.1">
    <property type="nucleotide sequence ID" value="NZ_CP036525.1"/>
</dbReference>
<keyword evidence="2" id="KW-0067">ATP-binding</keyword>
<dbReference type="EMBL" id="CP036525">
    <property type="protein sequence ID" value="QDT02343.1"/>
    <property type="molecule type" value="Genomic_DNA"/>
</dbReference>
<dbReference type="PROSITE" id="PS50893">
    <property type="entry name" value="ABC_TRANSPORTER_2"/>
    <property type="match status" value="1"/>
</dbReference>
<sequence length="254" mass="28531">MNSTSNPPPPVADPPPPPPKVLELCDVTFGSMSEHRHVLRNANLLIREGQMVMVHPDRSLRLRAAASMIQGLQFPLHGKVLFRESDWLGTDYDRHFKMRASIGRVFEDQGWIANLNVSENLSLASDHQGRDPDVTQSEIEHWADRFSLDGRSRQRPAFVESVRLQMFQWVRALIGSPALLLLERPMRSVPTIWLSRLAESVNELRDRGTAVLWFAGNPTDANGSFTDPVQHFRLSGGKLEPITDITTIGLGGQR</sequence>